<dbReference type="GeneID" id="117355607"/>
<dbReference type="GO" id="GO:0034355">
    <property type="term" value="P:NAD+ biosynthetic process via the salvage pathway"/>
    <property type="evidence" value="ECO:0007669"/>
    <property type="project" value="TreeGrafter"/>
</dbReference>
<evidence type="ECO:0000313" key="17">
    <source>
        <dbReference type="Proteomes" id="UP000515159"/>
    </source>
</evidence>
<name>A0A6P8QRX8_GEOSA</name>
<keyword evidence="9" id="KW-0662">Pyridine nucleotide biosynthesis</keyword>
<dbReference type="CTD" id="93100"/>
<organism evidence="17 18">
    <name type="scientific">Geotrypetes seraphini</name>
    <name type="common">Gaboon caecilian</name>
    <name type="synonym">Caecilia seraphini</name>
    <dbReference type="NCBI Taxonomy" id="260995"/>
    <lineage>
        <taxon>Eukaryota</taxon>
        <taxon>Metazoa</taxon>
        <taxon>Chordata</taxon>
        <taxon>Craniata</taxon>
        <taxon>Vertebrata</taxon>
        <taxon>Euteleostomi</taxon>
        <taxon>Amphibia</taxon>
        <taxon>Gymnophiona</taxon>
        <taxon>Geotrypetes</taxon>
    </lineage>
</organism>
<keyword evidence="13" id="KW-0464">Manganese</keyword>
<dbReference type="GO" id="GO:0016757">
    <property type="term" value="F:glycosyltransferase activity"/>
    <property type="evidence" value="ECO:0007669"/>
    <property type="project" value="UniProtKB-KW"/>
</dbReference>
<comment type="cofactor">
    <cofactor evidence="1">
        <name>Mn(2+)</name>
        <dbReference type="ChEBI" id="CHEBI:29035"/>
    </cofactor>
</comment>
<keyword evidence="10" id="KW-0808">Transferase</keyword>
<evidence type="ECO:0000256" key="2">
    <source>
        <dbReference type="ARBA" id="ARBA00001946"/>
    </source>
</evidence>
<comment type="pathway">
    <text evidence="3">Cofactor biosynthesis; NAD(+) biosynthesis; nicotinate D-ribonucleotide from nicotinate: step 1/1.</text>
</comment>
<reference evidence="18" key="1">
    <citation type="submission" date="2025-08" db="UniProtKB">
        <authorList>
            <consortium name="RefSeq"/>
        </authorList>
    </citation>
    <scope>IDENTIFICATION</scope>
</reference>
<evidence type="ECO:0000256" key="3">
    <source>
        <dbReference type="ARBA" id="ARBA00004952"/>
    </source>
</evidence>
<keyword evidence="7" id="KW-0597">Phosphoprotein</keyword>
<comment type="catalytic activity">
    <reaction evidence="15">
        <text>5-phospho-alpha-D-ribose 1-diphosphate + nicotinate + ATP + H2O = nicotinate beta-D-ribonucleotide + ADP + phosphate + diphosphate</text>
        <dbReference type="Rhea" id="RHEA:36163"/>
        <dbReference type="ChEBI" id="CHEBI:15377"/>
        <dbReference type="ChEBI" id="CHEBI:30616"/>
        <dbReference type="ChEBI" id="CHEBI:32544"/>
        <dbReference type="ChEBI" id="CHEBI:33019"/>
        <dbReference type="ChEBI" id="CHEBI:43474"/>
        <dbReference type="ChEBI" id="CHEBI:57502"/>
        <dbReference type="ChEBI" id="CHEBI:58017"/>
        <dbReference type="ChEBI" id="CHEBI:456216"/>
        <dbReference type="EC" id="6.3.4.21"/>
    </reaction>
</comment>
<evidence type="ECO:0000256" key="11">
    <source>
        <dbReference type="ARBA" id="ARBA00022723"/>
    </source>
</evidence>
<dbReference type="Gene3D" id="3.20.20.70">
    <property type="entry name" value="Aldolase class I"/>
    <property type="match status" value="1"/>
</dbReference>
<keyword evidence="18" id="KW-0328">Glycosyltransferase</keyword>
<dbReference type="InterPro" id="IPR007229">
    <property type="entry name" value="Nic_PRibTrfase-Fam"/>
</dbReference>
<dbReference type="Pfam" id="PF17956">
    <property type="entry name" value="NAPRTase_C"/>
    <property type="match status" value="1"/>
</dbReference>
<gene>
    <name evidence="18" type="primary">NAPRT</name>
</gene>
<evidence type="ECO:0000256" key="1">
    <source>
        <dbReference type="ARBA" id="ARBA00001936"/>
    </source>
</evidence>
<dbReference type="InterPro" id="IPR036068">
    <property type="entry name" value="Nicotinate_pribotase-like_C"/>
</dbReference>
<comment type="similarity">
    <text evidence="4">Belongs to the NAPRTase family.</text>
</comment>
<evidence type="ECO:0000256" key="14">
    <source>
        <dbReference type="ARBA" id="ARBA00023426"/>
    </source>
</evidence>
<dbReference type="GO" id="GO:0004516">
    <property type="term" value="F:nicotinate phosphoribosyltransferase activity"/>
    <property type="evidence" value="ECO:0007669"/>
    <property type="project" value="UniProtKB-EC"/>
</dbReference>
<evidence type="ECO:0000256" key="5">
    <source>
        <dbReference type="ARBA" id="ARBA00013236"/>
    </source>
</evidence>
<dbReference type="InterPro" id="IPR041619">
    <property type="entry name" value="NAPRTase_C"/>
</dbReference>
<keyword evidence="11" id="KW-0479">Metal-binding</keyword>
<dbReference type="InterPro" id="IPR013785">
    <property type="entry name" value="Aldolase_TIM"/>
</dbReference>
<keyword evidence="17" id="KW-1185">Reference proteome</keyword>
<evidence type="ECO:0000259" key="16">
    <source>
        <dbReference type="Pfam" id="PF17956"/>
    </source>
</evidence>
<dbReference type="Proteomes" id="UP000515159">
    <property type="component" value="Chromosome 2"/>
</dbReference>
<comment type="cofactor">
    <cofactor evidence="2">
        <name>Mg(2+)</name>
        <dbReference type="ChEBI" id="CHEBI:18420"/>
    </cofactor>
</comment>
<dbReference type="Gene3D" id="3.20.140.10">
    <property type="entry name" value="nicotinate phosphoribosyltransferase"/>
    <property type="match status" value="1"/>
</dbReference>
<evidence type="ECO:0000256" key="6">
    <source>
        <dbReference type="ARBA" id="ARBA00021569"/>
    </source>
</evidence>
<dbReference type="UniPathway" id="UPA00253">
    <property type="reaction ID" value="UER00457"/>
</dbReference>
<dbReference type="FunFam" id="3.20.20.70:FF:000155">
    <property type="entry name" value="Nicotinate phosphoribosyltransferase"/>
    <property type="match status" value="1"/>
</dbReference>
<protein>
    <recommendedName>
        <fullName evidence="6">Nicotinate phosphoribosyltransferase</fullName>
        <ecNumber evidence="5">6.3.4.21</ecNumber>
    </recommendedName>
</protein>
<keyword evidence="12" id="KW-0460">Magnesium</keyword>
<evidence type="ECO:0000256" key="15">
    <source>
        <dbReference type="ARBA" id="ARBA00048668"/>
    </source>
</evidence>
<comment type="function">
    <text evidence="14">Catalyzes the first step in the biosynthesis of NAD from nicotinic acid, the ATP-dependent synthesis of beta-nicotinate D-ribonucleotide from nicotinate and 5-phospho-D-ribose 1-phosphate. Helps prevent cellular oxidative stress via its role in NAD biosynthesis.</text>
</comment>
<evidence type="ECO:0000256" key="7">
    <source>
        <dbReference type="ARBA" id="ARBA00022553"/>
    </source>
</evidence>
<sequence>MGGFDYTSNALAGKLCGIPVAGTVAHSYVTSFSSLEEVSPRTLRPANGKDPTVDIISLAKAWLARVCSLFQVPINQVNCGELAAFISYSIAFPHNFLVLVDTYSVMRSGIPNFCAVALALQELGFRALGIRLDSGNLAKQSVEIRCIFRSCAAHFGIPWFENLSIAVSNNISEQSLLELTAQENEINVIGVGTNLVTCLTQPSLGCVYKLVQVKRCPRMKVSEDPEKMTLPGSKKVYRVFDSSDHPVLDLMALEEEPPLQVGQEVESFVLGTNKMEKVTAGAVEVLHRVYFRDGQICERLPSIATIRSHAQTSLKKLSPIHRRLHEPQPYKVAVTEKLHLLIDSLRTNNHLQ</sequence>
<dbReference type="PANTHER" id="PTHR11098:SF1">
    <property type="entry name" value="NICOTINATE PHOSPHORIBOSYLTRANSFERASE"/>
    <property type="match status" value="1"/>
</dbReference>
<evidence type="ECO:0000313" key="18">
    <source>
        <dbReference type="RefSeq" id="XP_033790303.1"/>
    </source>
</evidence>
<dbReference type="GO" id="GO:0046872">
    <property type="term" value="F:metal ion binding"/>
    <property type="evidence" value="ECO:0007669"/>
    <property type="project" value="UniProtKB-KW"/>
</dbReference>
<dbReference type="GO" id="GO:0005829">
    <property type="term" value="C:cytosol"/>
    <property type="evidence" value="ECO:0007669"/>
    <property type="project" value="TreeGrafter"/>
</dbReference>
<evidence type="ECO:0000256" key="13">
    <source>
        <dbReference type="ARBA" id="ARBA00023211"/>
    </source>
</evidence>
<keyword evidence="8" id="KW-0436">Ligase</keyword>
<evidence type="ECO:0000256" key="8">
    <source>
        <dbReference type="ARBA" id="ARBA00022598"/>
    </source>
</evidence>
<evidence type="ECO:0000256" key="4">
    <source>
        <dbReference type="ARBA" id="ARBA00010897"/>
    </source>
</evidence>
<dbReference type="PANTHER" id="PTHR11098">
    <property type="entry name" value="NICOTINATE PHOSPHORIBOSYLTRANSFERASE"/>
    <property type="match status" value="1"/>
</dbReference>
<evidence type="ECO:0000256" key="10">
    <source>
        <dbReference type="ARBA" id="ARBA00022679"/>
    </source>
</evidence>
<accession>A0A6P8QRX8</accession>
<dbReference type="AlphaFoldDB" id="A0A6P8QRX8"/>
<dbReference type="EC" id="6.3.4.21" evidence="5"/>
<evidence type="ECO:0000256" key="12">
    <source>
        <dbReference type="ARBA" id="ARBA00022842"/>
    </source>
</evidence>
<proteinExistence type="inferred from homology"/>
<dbReference type="SUPFAM" id="SSF51690">
    <property type="entry name" value="Nicotinate/Quinolinate PRTase C-terminal domain-like"/>
    <property type="match status" value="1"/>
</dbReference>
<evidence type="ECO:0000256" key="9">
    <source>
        <dbReference type="ARBA" id="ARBA00022642"/>
    </source>
</evidence>
<dbReference type="RefSeq" id="XP_033790303.1">
    <property type="nucleotide sequence ID" value="XM_033934412.1"/>
</dbReference>
<dbReference type="PIRSF" id="PIRSF000484">
    <property type="entry name" value="NAPRT"/>
    <property type="match status" value="1"/>
</dbReference>
<feature type="domain" description="Nicotinate phosphoribosyltransferase C-terminal" evidence="16">
    <location>
        <begin position="234"/>
        <end position="340"/>
    </location>
</feature>